<dbReference type="STRING" id="754436.JCM19237_3335"/>
<dbReference type="EMBL" id="BBMN01000016">
    <property type="protein sequence ID" value="GAL07396.1"/>
    <property type="molecule type" value="Genomic_DNA"/>
</dbReference>
<dbReference type="eggNOG" id="COG1509">
    <property type="taxonomic scope" value="Bacteria"/>
</dbReference>
<reference evidence="1 2" key="1">
    <citation type="journal article" date="2014" name="Genome Announc.">
        <title>Draft Genome Sequences of Two Vibrionaceae Species, Vibrio ponticus C121 and Photobacterium aphoticum C119, Isolated as Coral Reef Microbiota.</title>
        <authorList>
            <person name="Al-saari N."/>
            <person name="Meirelles P.M."/>
            <person name="Mino S."/>
            <person name="Suda W."/>
            <person name="Oshima K."/>
            <person name="Hattori M."/>
            <person name="Ohkuma M."/>
            <person name="Thompson F.L."/>
            <person name="Gomez-Gil B."/>
            <person name="Sawabe T."/>
            <person name="Sawabe T."/>
        </authorList>
    </citation>
    <scope>NUCLEOTIDE SEQUENCE [LARGE SCALE GENOMIC DNA]</scope>
    <source>
        <strain evidence="1 2">JCM 19237</strain>
    </source>
</reference>
<dbReference type="AlphaFoldDB" id="A0A090QX00"/>
<comment type="caution">
    <text evidence="1">The sequence shown here is derived from an EMBL/GenBank/DDBJ whole genome shotgun (WGS) entry which is preliminary data.</text>
</comment>
<proteinExistence type="predicted"/>
<sequence length="43" mass="4861">MDDTTARQLMAGLMENVSGYMVPRLTREIGGRRSKTPLDLHLE</sequence>
<gene>
    <name evidence="1" type="ORF">JCM19237_3335</name>
</gene>
<evidence type="ECO:0000313" key="2">
    <source>
        <dbReference type="Proteomes" id="UP000029227"/>
    </source>
</evidence>
<protein>
    <submittedName>
        <fullName evidence="1">Lysyl-lysine 2,3-aminomutase</fullName>
    </submittedName>
</protein>
<evidence type="ECO:0000313" key="1">
    <source>
        <dbReference type="EMBL" id="GAL07396.1"/>
    </source>
</evidence>
<name>A0A090QX00_9GAMM</name>
<accession>A0A090QX00</accession>
<dbReference type="Proteomes" id="UP000029227">
    <property type="component" value="Unassembled WGS sequence"/>
</dbReference>
<organism evidence="1 2">
    <name type="scientific">Photobacterium aphoticum</name>
    <dbReference type="NCBI Taxonomy" id="754436"/>
    <lineage>
        <taxon>Bacteria</taxon>
        <taxon>Pseudomonadati</taxon>
        <taxon>Pseudomonadota</taxon>
        <taxon>Gammaproteobacteria</taxon>
        <taxon>Vibrionales</taxon>
        <taxon>Vibrionaceae</taxon>
        <taxon>Photobacterium</taxon>
    </lineage>
</organism>